<name>A0A4C1V8K3_EUMVA</name>
<evidence type="ECO:0000313" key="3">
    <source>
        <dbReference type="Proteomes" id="UP000299102"/>
    </source>
</evidence>
<protein>
    <submittedName>
        <fullName evidence="2">Uncharacterized protein</fullName>
    </submittedName>
</protein>
<organism evidence="2 3">
    <name type="scientific">Eumeta variegata</name>
    <name type="common">Bagworm moth</name>
    <name type="synonym">Eumeta japonica</name>
    <dbReference type="NCBI Taxonomy" id="151549"/>
    <lineage>
        <taxon>Eukaryota</taxon>
        <taxon>Metazoa</taxon>
        <taxon>Ecdysozoa</taxon>
        <taxon>Arthropoda</taxon>
        <taxon>Hexapoda</taxon>
        <taxon>Insecta</taxon>
        <taxon>Pterygota</taxon>
        <taxon>Neoptera</taxon>
        <taxon>Endopterygota</taxon>
        <taxon>Lepidoptera</taxon>
        <taxon>Glossata</taxon>
        <taxon>Ditrysia</taxon>
        <taxon>Tineoidea</taxon>
        <taxon>Psychidae</taxon>
        <taxon>Oiketicinae</taxon>
        <taxon>Eumeta</taxon>
    </lineage>
</organism>
<gene>
    <name evidence="2" type="ORF">EVAR_19033_1</name>
</gene>
<feature type="compositionally biased region" description="Basic residues" evidence="1">
    <location>
        <begin position="113"/>
        <end position="122"/>
    </location>
</feature>
<reference evidence="2 3" key="1">
    <citation type="journal article" date="2019" name="Commun. Biol.">
        <title>The bagworm genome reveals a unique fibroin gene that provides high tensile strength.</title>
        <authorList>
            <person name="Kono N."/>
            <person name="Nakamura H."/>
            <person name="Ohtoshi R."/>
            <person name="Tomita M."/>
            <person name="Numata K."/>
            <person name="Arakawa K."/>
        </authorList>
    </citation>
    <scope>NUCLEOTIDE SEQUENCE [LARGE SCALE GENOMIC DNA]</scope>
</reference>
<keyword evidence="3" id="KW-1185">Reference proteome</keyword>
<dbReference type="Proteomes" id="UP000299102">
    <property type="component" value="Unassembled WGS sequence"/>
</dbReference>
<feature type="region of interest" description="Disordered" evidence="1">
    <location>
        <begin position="101"/>
        <end position="122"/>
    </location>
</feature>
<evidence type="ECO:0000313" key="2">
    <source>
        <dbReference type="EMBL" id="GBP34642.1"/>
    </source>
</evidence>
<sequence length="240" mass="26892">MRYVLITECGDVTAPYRRDSADGRRSDPRQWSGIASTAVGALRHYCTPKEKRDSSVHFGDFCEHVQIQRGGLQGSRPDGSARAKFSRLAARDVRDMSNYCDEAPRRLGGSRQSHLRGGRQPRAGHYHRIGLRLGDIEHNHSFFMYFASAFNSDRGTVHDYNPGHALDTNPGLTFDVEPVVLFSIKRAGLIRPQRVVSLPGRAGLCAPRGRRNVENRRTANYSVGVLIVIRRAFDDDFVVL</sequence>
<evidence type="ECO:0000256" key="1">
    <source>
        <dbReference type="SAM" id="MobiDB-lite"/>
    </source>
</evidence>
<comment type="caution">
    <text evidence="2">The sequence shown here is derived from an EMBL/GenBank/DDBJ whole genome shotgun (WGS) entry which is preliminary data.</text>
</comment>
<dbReference type="EMBL" id="BGZK01000291">
    <property type="protein sequence ID" value="GBP34642.1"/>
    <property type="molecule type" value="Genomic_DNA"/>
</dbReference>
<proteinExistence type="predicted"/>
<dbReference type="AlphaFoldDB" id="A0A4C1V8K3"/>
<accession>A0A4C1V8K3</accession>